<evidence type="ECO:0000259" key="9">
    <source>
        <dbReference type="PROSITE" id="PS50217"/>
    </source>
</evidence>
<comment type="caution">
    <text evidence="10">The sequence shown here is derived from an EMBL/GenBank/DDBJ whole genome shotgun (WGS) entry which is preliminary data.</text>
</comment>
<keyword evidence="4" id="KW-0238">DNA-binding</keyword>
<comment type="similarity">
    <text evidence="2">Belongs to the bZIP family. ATF subfamily.</text>
</comment>
<keyword evidence="7" id="KW-0175">Coiled coil</keyword>
<organism evidence="10 11">
    <name type="scientific">Danaus chrysippus</name>
    <name type="common">African queen</name>
    <dbReference type="NCBI Taxonomy" id="151541"/>
    <lineage>
        <taxon>Eukaryota</taxon>
        <taxon>Metazoa</taxon>
        <taxon>Ecdysozoa</taxon>
        <taxon>Arthropoda</taxon>
        <taxon>Hexapoda</taxon>
        <taxon>Insecta</taxon>
        <taxon>Pterygota</taxon>
        <taxon>Neoptera</taxon>
        <taxon>Endopterygota</taxon>
        <taxon>Lepidoptera</taxon>
        <taxon>Glossata</taxon>
        <taxon>Ditrysia</taxon>
        <taxon>Papilionoidea</taxon>
        <taxon>Nymphalidae</taxon>
        <taxon>Danainae</taxon>
        <taxon>Danaini</taxon>
        <taxon>Danaina</taxon>
        <taxon>Danaus</taxon>
        <taxon>Anosia</taxon>
    </lineage>
</organism>
<dbReference type="Gene3D" id="1.20.5.170">
    <property type="match status" value="1"/>
</dbReference>
<evidence type="ECO:0000313" key="10">
    <source>
        <dbReference type="EMBL" id="CAG9575571.1"/>
    </source>
</evidence>
<evidence type="ECO:0000256" key="7">
    <source>
        <dbReference type="SAM" id="Coils"/>
    </source>
</evidence>
<dbReference type="Pfam" id="PF00170">
    <property type="entry name" value="bZIP_1"/>
    <property type="match status" value="1"/>
</dbReference>
<dbReference type="PANTHER" id="PTHR46164:SF3">
    <property type="entry name" value="ATF6, ISOFORM C"/>
    <property type="match status" value="1"/>
</dbReference>
<dbReference type="InterPro" id="IPR051882">
    <property type="entry name" value="ATF_bZIP_TF"/>
</dbReference>
<accession>A0A8J2QX44</accession>
<sequence>MDSDIRLDSKDCLYGEDFLDHLTNEYHWPSVLDVTDATPSEILADAAPVLVPAISPDLSIKSSPNESSNSDSSSDDDSKKYYKYTRHLSQSPSDYNSINDEPTNQLKLEDVELFLQKSVPSSPPVPDISPTTRPPEQASPVMSIENGVIKGVKKEVDGDKVTTTQSKTSLAADIHLTNSIFKVVNENSQNMLKFDENIQLLLDNQGRLKPNVKTKPNFVISSETTNGKIAITPVTLNKHYQVTNHNSYHIKAHSPKSIVINPNLDVNNKSNNTNNVQGDDPELPFIDFSKLTDIEIRAIKKQQRMIKNRESACQSRQKKKEYVTALENQLLEAHQEIRRLQIENKQLREQLILNGRSRKIPKLDSTISIPKRNIAVIFAMVFMVSLNFNILGWNSRSFSGQTSMHVNSRHLLWSEDNKDIVTDDYDQYLNRSNEGMDCRNTTLSDFLKINQTESIRIAGELKRWIGGGKTLNLTKALKKHKVYLNEQHISGGFLDSYELFSKLNLHNLIDIPITSKQTRNAREKSRLRKLRRHTSKDIDFADSSLYYEKLYNKPIRKSVDFNLDDFGEWNALLQALHRRDDTFYIVGVGKGEHLLLPAVTHNVTRPPKMALILPARSGNDSLMNGHVTLMQIDCSVVNTTLVKLKSEALPESLRKVNFDGNPSIDTKPENAKIQRFKVDTSQEDVHNNSLDYRKPYLNVDKNDLFTQYLLSKSNIKNSSNEIKYSEKNDFRDSKKSDNER</sequence>
<feature type="region of interest" description="Disordered" evidence="8">
    <location>
        <begin position="56"/>
        <end position="79"/>
    </location>
</feature>
<protein>
    <submittedName>
        <fullName evidence="10">(African queen) hypothetical protein</fullName>
    </submittedName>
</protein>
<evidence type="ECO:0000256" key="3">
    <source>
        <dbReference type="ARBA" id="ARBA00023015"/>
    </source>
</evidence>
<feature type="compositionally biased region" description="Basic and acidic residues" evidence="8">
    <location>
        <begin position="723"/>
        <end position="740"/>
    </location>
</feature>
<dbReference type="InterPro" id="IPR046347">
    <property type="entry name" value="bZIP_sf"/>
</dbReference>
<evidence type="ECO:0000256" key="4">
    <source>
        <dbReference type="ARBA" id="ARBA00023125"/>
    </source>
</evidence>
<keyword evidence="5" id="KW-0804">Transcription</keyword>
<dbReference type="SUPFAM" id="SSF57959">
    <property type="entry name" value="Leucine zipper domain"/>
    <property type="match status" value="1"/>
</dbReference>
<name>A0A8J2QX44_9NEOP</name>
<dbReference type="PROSITE" id="PS00036">
    <property type="entry name" value="BZIP_BASIC"/>
    <property type="match status" value="1"/>
</dbReference>
<dbReference type="AlphaFoldDB" id="A0A8J2QX44"/>
<feature type="region of interest" description="Disordered" evidence="8">
    <location>
        <begin position="720"/>
        <end position="740"/>
    </location>
</feature>
<gene>
    <name evidence="10" type="ORF">DCHRY22_LOCUS11446</name>
</gene>
<dbReference type="PANTHER" id="PTHR46164">
    <property type="entry name" value="ATF6, ISOFORM C"/>
    <property type="match status" value="1"/>
</dbReference>
<dbReference type="PROSITE" id="PS50217">
    <property type="entry name" value="BZIP"/>
    <property type="match status" value="1"/>
</dbReference>
<evidence type="ECO:0000256" key="1">
    <source>
        <dbReference type="ARBA" id="ARBA00004167"/>
    </source>
</evidence>
<dbReference type="Proteomes" id="UP000789524">
    <property type="component" value="Unassembled WGS sequence"/>
</dbReference>
<dbReference type="InterPro" id="IPR004827">
    <property type="entry name" value="bZIP"/>
</dbReference>
<evidence type="ECO:0000256" key="8">
    <source>
        <dbReference type="SAM" id="MobiDB-lite"/>
    </source>
</evidence>
<keyword evidence="11" id="KW-1185">Reference proteome</keyword>
<dbReference type="GO" id="GO:0030968">
    <property type="term" value="P:endoplasmic reticulum unfolded protein response"/>
    <property type="evidence" value="ECO:0007669"/>
    <property type="project" value="TreeGrafter"/>
</dbReference>
<feature type="region of interest" description="Disordered" evidence="8">
    <location>
        <begin position="119"/>
        <end position="139"/>
    </location>
</feature>
<comment type="subcellular location">
    <subcellularLocation>
        <location evidence="1">Membrane</location>
        <topology evidence="1">Single-pass membrane protein</topology>
    </subcellularLocation>
</comment>
<feature type="coiled-coil region" evidence="7">
    <location>
        <begin position="323"/>
        <end position="350"/>
    </location>
</feature>
<feature type="compositionally biased region" description="Low complexity" evidence="8">
    <location>
        <begin position="59"/>
        <end position="72"/>
    </location>
</feature>
<feature type="domain" description="BZIP" evidence="9">
    <location>
        <begin position="298"/>
        <end position="351"/>
    </location>
</feature>
<keyword evidence="6" id="KW-0539">Nucleus</keyword>
<evidence type="ECO:0000256" key="2">
    <source>
        <dbReference type="ARBA" id="ARBA00009050"/>
    </source>
</evidence>
<dbReference type="GO" id="GO:0000978">
    <property type="term" value="F:RNA polymerase II cis-regulatory region sequence-specific DNA binding"/>
    <property type="evidence" value="ECO:0007669"/>
    <property type="project" value="TreeGrafter"/>
</dbReference>
<keyword evidence="3" id="KW-0805">Transcription regulation</keyword>
<proteinExistence type="inferred from homology"/>
<dbReference type="GO" id="GO:0005634">
    <property type="term" value="C:nucleus"/>
    <property type="evidence" value="ECO:0007669"/>
    <property type="project" value="UniProtKB-ARBA"/>
</dbReference>
<dbReference type="EMBL" id="CAKASE010000074">
    <property type="protein sequence ID" value="CAG9575571.1"/>
    <property type="molecule type" value="Genomic_DNA"/>
</dbReference>
<dbReference type="OrthoDB" id="644067at2759"/>
<evidence type="ECO:0000313" key="11">
    <source>
        <dbReference type="Proteomes" id="UP000789524"/>
    </source>
</evidence>
<dbReference type="CDD" id="cd14700">
    <property type="entry name" value="bZIP_ATF6"/>
    <property type="match status" value="1"/>
</dbReference>
<evidence type="ECO:0000256" key="6">
    <source>
        <dbReference type="ARBA" id="ARBA00023242"/>
    </source>
</evidence>
<reference evidence="10" key="1">
    <citation type="submission" date="2021-09" db="EMBL/GenBank/DDBJ databases">
        <authorList>
            <person name="Martin H S."/>
        </authorList>
    </citation>
    <scope>NUCLEOTIDE SEQUENCE</scope>
</reference>
<dbReference type="GO" id="GO:0000981">
    <property type="term" value="F:DNA-binding transcription factor activity, RNA polymerase II-specific"/>
    <property type="evidence" value="ECO:0007669"/>
    <property type="project" value="TreeGrafter"/>
</dbReference>
<dbReference type="GO" id="GO:0016020">
    <property type="term" value="C:membrane"/>
    <property type="evidence" value="ECO:0007669"/>
    <property type="project" value="UniProtKB-SubCell"/>
</dbReference>
<dbReference type="SMART" id="SM00338">
    <property type="entry name" value="BRLZ"/>
    <property type="match status" value="1"/>
</dbReference>
<evidence type="ECO:0000256" key="5">
    <source>
        <dbReference type="ARBA" id="ARBA00023163"/>
    </source>
</evidence>